<reference evidence="3" key="1">
    <citation type="submission" date="2016-06" db="EMBL/GenBank/DDBJ databases">
        <authorList>
            <person name="Rodrigo-Torres L."/>
            <person name="Arahal D.R."/>
        </authorList>
    </citation>
    <scope>NUCLEOTIDE SEQUENCE [LARGE SCALE GENOMIC DNA]</scope>
    <source>
        <strain evidence="3">CECT 7224</strain>
    </source>
</reference>
<dbReference type="InterPro" id="IPR029261">
    <property type="entry name" value="Transposase_Znf"/>
</dbReference>
<protein>
    <recommendedName>
        <fullName evidence="1">Transposase IS204/IS1001/IS1096/IS1165 zinc-finger domain-containing protein</fullName>
    </recommendedName>
</protein>
<proteinExistence type="predicted"/>
<name>A0A1C3J9T0_9VIBR</name>
<evidence type="ECO:0000259" key="1">
    <source>
        <dbReference type="Pfam" id="PF14690"/>
    </source>
</evidence>
<sequence>MPNNTFLSSFWEGFQIVKSYKTDSLISITLIPDTAAYCSCGQASDSIHDTQWRTLKDAMMLGIPVELLVQTRRIKCSNCGIKTESISWVKPYSRLTNRLIAYFGAFRSVISGLSDHPFRFKPITDSAIIRSLLVKLRNR</sequence>
<evidence type="ECO:0000313" key="3">
    <source>
        <dbReference type="Proteomes" id="UP000092819"/>
    </source>
</evidence>
<dbReference type="Pfam" id="PF14690">
    <property type="entry name" value="Zn_ribbon_ISL3"/>
    <property type="match status" value="1"/>
</dbReference>
<gene>
    <name evidence="2" type="ORF">VCE7224_00655</name>
</gene>
<keyword evidence="3" id="KW-1185">Reference proteome</keyword>
<dbReference type="AlphaFoldDB" id="A0A1C3J9T0"/>
<accession>A0A1C3J9T0</accession>
<dbReference type="RefSeq" id="WP_306345536.1">
    <property type="nucleotide sequence ID" value="NZ_FLQZ01000013.1"/>
</dbReference>
<dbReference type="EMBL" id="FLQZ01000013">
    <property type="protein sequence ID" value="SBT11921.1"/>
    <property type="molecule type" value="Genomic_DNA"/>
</dbReference>
<organism evidence="2 3">
    <name type="scientific">Vibrio celticus</name>
    <dbReference type="NCBI Taxonomy" id="446372"/>
    <lineage>
        <taxon>Bacteria</taxon>
        <taxon>Pseudomonadati</taxon>
        <taxon>Pseudomonadota</taxon>
        <taxon>Gammaproteobacteria</taxon>
        <taxon>Vibrionales</taxon>
        <taxon>Vibrionaceae</taxon>
        <taxon>Vibrio</taxon>
    </lineage>
</organism>
<dbReference type="Proteomes" id="UP000092819">
    <property type="component" value="Unassembled WGS sequence"/>
</dbReference>
<evidence type="ECO:0000313" key="2">
    <source>
        <dbReference type="EMBL" id="SBT11921.1"/>
    </source>
</evidence>
<feature type="domain" description="Transposase IS204/IS1001/IS1096/IS1165 zinc-finger" evidence="1">
    <location>
        <begin position="40"/>
        <end position="79"/>
    </location>
</feature>